<name>A0A2D4J5R1_MICLE</name>
<sequence>MVLPPVSQDDSHYFTWIGLKDKHLKNHMYMITAVRLTTHRWKNSALLTMKKRLVKMMELAEVAKLTSLIREKSIVAYIADWKFLMDFLCNTEKMNLRFMVLMIQQDRL</sequence>
<accession>A0A2D4J5R1</accession>
<dbReference type="AlphaFoldDB" id="A0A2D4J5R1"/>
<protein>
    <submittedName>
        <fullName evidence="1">Uncharacterized protein</fullName>
    </submittedName>
</protein>
<dbReference type="EMBL" id="IACK01142586">
    <property type="protein sequence ID" value="LAA91832.1"/>
    <property type="molecule type" value="Transcribed_RNA"/>
</dbReference>
<reference evidence="1" key="1">
    <citation type="submission" date="2017-07" db="EMBL/GenBank/DDBJ databases">
        <authorList>
            <person name="Mikheyev A."/>
            <person name="Grau M."/>
        </authorList>
    </citation>
    <scope>NUCLEOTIDE SEQUENCE</scope>
    <source>
        <tissue evidence="1">Venom_gland</tissue>
    </source>
</reference>
<proteinExistence type="predicted"/>
<evidence type="ECO:0000313" key="1">
    <source>
        <dbReference type="EMBL" id="LAA91832.1"/>
    </source>
</evidence>
<organism evidence="1">
    <name type="scientific">Micrurus lemniscatus lemniscatus</name>
    <dbReference type="NCBI Taxonomy" id="129467"/>
    <lineage>
        <taxon>Eukaryota</taxon>
        <taxon>Metazoa</taxon>
        <taxon>Chordata</taxon>
        <taxon>Craniata</taxon>
        <taxon>Vertebrata</taxon>
        <taxon>Euteleostomi</taxon>
        <taxon>Lepidosauria</taxon>
        <taxon>Squamata</taxon>
        <taxon>Bifurcata</taxon>
        <taxon>Unidentata</taxon>
        <taxon>Episquamata</taxon>
        <taxon>Toxicofera</taxon>
        <taxon>Serpentes</taxon>
        <taxon>Colubroidea</taxon>
        <taxon>Elapidae</taxon>
        <taxon>Elapinae</taxon>
        <taxon>Micrurus</taxon>
    </lineage>
</organism>
<reference evidence="1" key="2">
    <citation type="submission" date="2017-11" db="EMBL/GenBank/DDBJ databases">
        <title>Coralsnake Venomics: Analyses of Venom Gland Transcriptomes and Proteomes of Six Brazilian Taxa.</title>
        <authorList>
            <person name="Aird S.D."/>
            <person name="Jorge da Silva N."/>
            <person name="Qiu L."/>
            <person name="Villar-Briones A."/>
            <person name="Aparecida-Saddi V."/>
            <person name="Campos-Telles M.P."/>
            <person name="Grau M."/>
            <person name="Mikheyev A.S."/>
        </authorList>
    </citation>
    <scope>NUCLEOTIDE SEQUENCE</scope>
    <source>
        <tissue evidence="1">Venom_gland</tissue>
    </source>
</reference>